<evidence type="ECO:0000313" key="7">
    <source>
        <dbReference type="EMBL" id="SMX46119.1"/>
    </source>
</evidence>
<protein>
    <submittedName>
        <fullName evidence="7">HTH-type transcriptional regulator CynR</fullName>
    </submittedName>
</protein>
<keyword evidence="5" id="KW-0175">Coiled coil</keyword>
<keyword evidence="8" id="KW-1185">Reference proteome</keyword>
<evidence type="ECO:0000313" key="8">
    <source>
        <dbReference type="Proteomes" id="UP000220836"/>
    </source>
</evidence>
<dbReference type="AlphaFoldDB" id="A0A238KTI9"/>
<dbReference type="GO" id="GO:0005829">
    <property type="term" value="C:cytosol"/>
    <property type="evidence" value="ECO:0007669"/>
    <property type="project" value="TreeGrafter"/>
</dbReference>
<dbReference type="PROSITE" id="PS50931">
    <property type="entry name" value="HTH_LYSR"/>
    <property type="match status" value="1"/>
</dbReference>
<accession>A0A238KTI9</accession>
<evidence type="ECO:0000256" key="1">
    <source>
        <dbReference type="ARBA" id="ARBA00009437"/>
    </source>
</evidence>
<comment type="similarity">
    <text evidence="1">Belongs to the LysR transcriptional regulatory family.</text>
</comment>
<evidence type="ECO:0000256" key="3">
    <source>
        <dbReference type="ARBA" id="ARBA00023125"/>
    </source>
</evidence>
<evidence type="ECO:0000256" key="4">
    <source>
        <dbReference type="ARBA" id="ARBA00023163"/>
    </source>
</evidence>
<dbReference type="FunFam" id="1.10.10.10:FF:000001">
    <property type="entry name" value="LysR family transcriptional regulator"/>
    <property type="match status" value="1"/>
</dbReference>
<dbReference type="InterPro" id="IPR000847">
    <property type="entry name" value="LysR_HTH_N"/>
</dbReference>
<dbReference type="Gene3D" id="3.40.190.290">
    <property type="match status" value="1"/>
</dbReference>
<keyword evidence="2" id="KW-0805">Transcription regulation</keyword>
<evidence type="ECO:0000256" key="5">
    <source>
        <dbReference type="SAM" id="Coils"/>
    </source>
</evidence>
<dbReference type="GO" id="GO:0003700">
    <property type="term" value="F:DNA-binding transcription factor activity"/>
    <property type="evidence" value="ECO:0007669"/>
    <property type="project" value="InterPro"/>
</dbReference>
<gene>
    <name evidence="7" type="primary">cynR_3</name>
    <name evidence="7" type="ORF">PEV8663_03197</name>
</gene>
<keyword evidence="3" id="KW-0238">DNA-binding</keyword>
<dbReference type="GO" id="GO:0003677">
    <property type="term" value="F:DNA binding"/>
    <property type="evidence" value="ECO:0007669"/>
    <property type="project" value="UniProtKB-KW"/>
</dbReference>
<dbReference type="InterPro" id="IPR036388">
    <property type="entry name" value="WH-like_DNA-bd_sf"/>
</dbReference>
<sequence length="297" mass="31890">MRINYDFSDLEAFLAVKETGSFHAAAEQLNLSQSAITRRVQKLEQALDSTLFERTTRTVKPTLAAKRLQARAEAILQDAQETTRAMRDDSVAFDYQRGAIVTVAAVPTIVTTLLIPAMKTLRAESAKARIRILDGSANQVAEAVAGGDADFGLCSIPMLEPATVFEPLLDDQIMLAVPHGHELAELQFASWDALTATPLILPARGTGNRLLIDEAMAKSRRALHWTYEVGRSSTAMDLVVAGMGVALLPQSAIDHNRVASCAMPAPVITRSVGILSRIGQSDTSAVAATKDAIRAVI</sequence>
<feature type="domain" description="HTH lysR-type" evidence="6">
    <location>
        <begin position="5"/>
        <end position="62"/>
    </location>
</feature>
<dbReference type="Proteomes" id="UP000220836">
    <property type="component" value="Unassembled WGS sequence"/>
</dbReference>
<dbReference type="PANTHER" id="PTHR30419:SF8">
    <property type="entry name" value="NITROGEN ASSIMILATION TRANSCRIPTIONAL ACTIVATOR-RELATED"/>
    <property type="match status" value="1"/>
</dbReference>
<dbReference type="SUPFAM" id="SSF46785">
    <property type="entry name" value="Winged helix' DNA-binding domain"/>
    <property type="match status" value="1"/>
</dbReference>
<organism evidence="7 8">
    <name type="scientific">Pelagimonas varians</name>
    <dbReference type="NCBI Taxonomy" id="696760"/>
    <lineage>
        <taxon>Bacteria</taxon>
        <taxon>Pseudomonadati</taxon>
        <taxon>Pseudomonadota</taxon>
        <taxon>Alphaproteobacteria</taxon>
        <taxon>Rhodobacterales</taxon>
        <taxon>Roseobacteraceae</taxon>
        <taxon>Pelagimonas</taxon>
    </lineage>
</organism>
<feature type="coiled-coil region" evidence="5">
    <location>
        <begin position="26"/>
        <end position="85"/>
    </location>
</feature>
<dbReference type="Pfam" id="PF03466">
    <property type="entry name" value="LysR_substrate"/>
    <property type="match status" value="1"/>
</dbReference>
<proteinExistence type="inferred from homology"/>
<dbReference type="Gene3D" id="1.10.10.10">
    <property type="entry name" value="Winged helix-like DNA-binding domain superfamily/Winged helix DNA-binding domain"/>
    <property type="match status" value="1"/>
</dbReference>
<dbReference type="InterPro" id="IPR005119">
    <property type="entry name" value="LysR_subst-bd"/>
</dbReference>
<dbReference type="PANTHER" id="PTHR30419">
    <property type="entry name" value="HTH-TYPE TRANSCRIPTIONAL REGULATOR YBHD"/>
    <property type="match status" value="1"/>
</dbReference>
<evidence type="ECO:0000259" key="6">
    <source>
        <dbReference type="PROSITE" id="PS50931"/>
    </source>
</evidence>
<dbReference type="Pfam" id="PF00126">
    <property type="entry name" value="HTH_1"/>
    <property type="match status" value="1"/>
</dbReference>
<dbReference type="OrthoDB" id="9803735at2"/>
<keyword evidence="4" id="KW-0804">Transcription</keyword>
<dbReference type="PRINTS" id="PR00039">
    <property type="entry name" value="HTHLYSR"/>
</dbReference>
<dbReference type="InterPro" id="IPR050950">
    <property type="entry name" value="HTH-type_LysR_regulators"/>
</dbReference>
<dbReference type="SUPFAM" id="SSF53850">
    <property type="entry name" value="Periplasmic binding protein-like II"/>
    <property type="match status" value="1"/>
</dbReference>
<evidence type="ECO:0000256" key="2">
    <source>
        <dbReference type="ARBA" id="ARBA00023015"/>
    </source>
</evidence>
<dbReference type="EMBL" id="FXYH01000012">
    <property type="protein sequence ID" value="SMX46119.1"/>
    <property type="molecule type" value="Genomic_DNA"/>
</dbReference>
<reference evidence="7 8" key="1">
    <citation type="submission" date="2017-05" db="EMBL/GenBank/DDBJ databases">
        <authorList>
            <person name="Song R."/>
            <person name="Chenine A.L."/>
            <person name="Ruprecht R.M."/>
        </authorList>
    </citation>
    <scope>NUCLEOTIDE SEQUENCE [LARGE SCALE GENOMIC DNA]</scope>
    <source>
        <strain evidence="7 8">CECT 8663</strain>
    </source>
</reference>
<dbReference type="InterPro" id="IPR036390">
    <property type="entry name" value="WH_DNA-bd_sf"/>
</dbReference>
<dbReference type="RefSeq" id="WP_097805673.1">
    <property type="nucleotide sequence ID" value="NZ_FXYH01000012.1"/>
</dbReference>
<name>A0A238KTI9_9RHOB</name>